<dbReference type="CDD" id="cd07093">
    <property type="entry name" value="ALDH_F8_HMSADH"/>
    <property type="match status" value="1"/>
</dbReference>
<evidence type="ECO:0000256" key="5">
    <source>
        <dbReference type="RuleBase" id="RU003345"/>
    </source>
</evidence>
<evidence type="ECO:0000313" key="8">
    <source>
        <dbReference type="Proteomes" id="UP001597544"/>
    </source>
</evidence>
<dbReference type="PROSITE" id="PS00687">
    <property type="entry name" value="ALDEHYDE_DEHYDR_GLU"/>
    <property type="match status" value="1"/>
</dbReference>
<protein>
    <submittedName>
        <fullName evidence="7">Aldehyde dehydrogenase</fullName>
    </submittedName>
</protein>
<dbReference type="RefSeq" id="WP_377505263.1">
    <property type="nucleotide sequence ID" value="NZ_JBHULU010000012.1"/>
</dbReference>
<gene>
    <name evidence="7" type="ORF">ACFSRY_08275</name>
</gene>
<evidence type="ECO:0000256" key="1">
    <source>
        <dbReference type="ARBA" id="ARBA00009986"/>
    </source>
</evidence>
<dbReference type="InterPro" id="IPR029510">
    <property type="entry name" value="Ald_DH_CS_GLU"/>
</dbReference>
<evidence type="ECO:0000259" key="6">
    <source>
        <dbReference type="Pfam" id="PF00171"/>
    </source>
</evidence>
<evidence type="ECO:0000256" key="2">
    <source>
        <dbReference type="ARBA" id="ARBA00023002"/>
    </source>
</evidence>
<dbReference type="SUPFAM" id="SSF53720">
    <property type="entry name" value="ALDH-like"/>
    <property type="match status" value="1"/>
</dbReference>
<accession>A0ABW5ILJ4</accession>
<dbReference type="Gene3D" id="3.40.605.10">
    <property type="entry name" value="Aldehyde Dehydrogenase, Chain A, domain 1"/>
    <property type="match status" value="1"/>
</dbReference>
<dbReference type="PANTHER" id="PTHR43720:SF2">
    <property type="entry name" value="2-AMINOMUCONIC SEMIALDEHYDE DEHYDROGENASE"/>
    <property type="match status" value="1"/>
</dbReference>
<dbReference type="InterPro" id="IPR016162">
    <property type="entry name" value="Ald_DH_N"/>
</dbReference>
<evidence type="ECO:0000256" key="4">
    <source>
        <dbReference type="PROSITE-ProRule" id="PRU10007"/>
    </source>
</evidence>
<evidence type="ECO:0000256" key="3">
    <source>
        <dbReference type="ARBA" id="ARBA00023027"/>
    </source>
</evidence>
<dbReference type="Pfam" id="PF00171">
    <property type="entry name" value="Aldedh"/>
    <property type="match status" value="1"/>
</dbReference>
<keyword evidence="8" id="KW-1185">Reference proteome</keyword>
<keyword evidence="2 5" id="KW-0560">Oxidoreductase</keyword>
<dbReference type="Proteomes" id="UP001597544">
    <property type="component" value="Unassembled WGS sequence"/>
</dbReference>
<name>A0ABW5ILJ4_9BACT</name>
<organism evidence="7 8">
    <name type="scientific">Pontibacter locisalis</name>
    <dbReference type="NCBI Taxonomy" id="1719035"/>
    <lineage>
        <taxon>Bacteria</taxon>
        <taxon>Pseudomonadati</taxon>
        <taxon>Bacteroidota</taxon>
        <taxon>Cytophagia</taxon>
        <taxon>Cytophagales</taxon>
        <taxon>Hymenobacteraceae</taxon>
        <taxon>Pontibacter</taxon>
    </lineage>
</organism>
<dbReference type="PANTHER" id="PTHR43720">
    <property type="entry name" value="2-AMINOMUCONIC SEMIALDEHYDE DEHYDROGENASE"/>
    <property type="match status" value="1"/>
</dbReference>
<dbReference type="InterPro" id="IPR016163">
    <property type="entry name" value="Ald_DH_C"/>
</dbReference>
<sequence length="510" mass="55610">MVAEPDACKVTGPVKPVTLPSYTLIFNFSLVKLQNYINGQLTEPTAGQYINNYNPATGELYSYIPDSDEQDVEQAVKAAQAAFPSWSKTTAEKRGQIMMRIADLIDQNLNRLAEAESIDNGKPLKLAKKVDIPRASSNMRFYGTAIQHFASEAHYMEGTEAINYTVRHPHGVAGCISPWNLPLYLFTWKIAPAIAAGNCVVAKPSEITPVTAYLLSELCMEAGLPAGVLNIVHGYGHKVGAAIVAHPKVPVISFTGGTKTGRSIATTAAPMFKKLSLELGGKNPNIIFADCDFSNALHTSIHSSFANQGQICLCGSRIFIERSLYDKFKDAFIEKVKALKIGDPLEDGTKVGAVVSEQHMQKVLSYVELAKEEGGTILTGGHQVQVQGRCANGWFIAPTIIEGLSAECRTNTEEIFGPVVTLIPFDTEKEVIEYANCTAYGLSATIWTQNLTRAHRVAHQIHSGIVWINTWLLRDLRTPFGGMKSSGVGREGGFEALRFFTEPQNICVKL</sequence>
<comment type="caution">
    <text evidence="7">The sequence shown here is derived from an EMBL/GenBank/DDBJ whole genome shotgun (WGS) entry which is preliminary data.</text>
</comment>
<feature type="active site" evidence="4">
    <location>
        <position position="278"/>
    </location>
</feature>
<comment type="similarity">
    <text evidence="1 5">Belongs to the aldehyde dehydrogenase family.</text>
</comment>
<keyword evidence="3" id="KW-0520">NAD</keyword>
<dbReference type="PROSITE" id="PS00070">
    <property type="entry name" value="ALDEHYDE_DEHYDR_CYS"/>
    <property type="match status" value="1"/>
</dbReference>
<proteinExistence type="inferred from homology"/>
<dbReference type="InterPro" id="IPR016161">
    <property type="entry name" value="Ald_DH/histidinol_DH"/>
</dbReference>
<dbReference type="EMBL" id="JBHULU010000012">
    <property type="protein sequence ID" value="MFD2513858.1"/>
    <property type="molecule type" value="Genomic_DNA"/>
</dbReference>
<feature type="domain" description="Aldehyde dehydrogenase" evidence="6">
    <location>
        <begin position="48"/>
        <end position="505"/>
    </location>
</feature>
<dbReference type="InterPro" id="IPR015590">
    <property type="entry name" value="Aldehyde_DH_dom"/>
</dbReference>
<dbReference type="Gene3D" id="3.40.309.10">
    <property type="entry name" value="Aldehyde Dehydrogenase, Chain A, domain 2"/>
    <property type="match status" value="1"/>
</dbReference>
<reference evidence="8" key="1">
    <citation type="journal article" date="2019" name="Int. J. Syst. Evol. Microbiol.">
        <title>The Global Catalogue of Microorganisms (GCM) 10K type strain sequencing project: providing services to taxonomists for standard genome sequencing and annotation.</title>
        <authorList>
            <consortium name="The Broad Institute Genomics Platform"/>
            <consortium name="The Broad Institute Genome Sequencing Center for Infectious Disease"/>
            <person name="Wu L."/>
            <person name="Ma J."/>
        </authorList>
    </citation>
    <scope>NUCLEOTIDE SEQUENCE [LARGE SCALE GENOMIC DNA]</scope>
    <source>
        <strain evidence="8">KCTC 42498</strain>
    </source>
</reference>
<evidence type="ECO:0000313" key="7">
    <source>
        <dbReference type="EMBL" id="MFD2513858.1"/>
    </source>
</evidence>
<dbReference type="InterPro" id="IPR016160">
    <property type="entry name" value="Ald_DH_CS_CYS"/>
</dbReference>